<dbReference type="InterPro" id="IPR036520">
    <property type="entry name" value="UPF0759_sf"/>
</dbReference>
<dbReference type="InterPro" id="IPR002763">
    <property type="entry name" value="DUF72"/>
</dbReference>
<dbReference type="SUPFAM" id="SSF117396">
    <property type="entry name" value="TM1631-like"/>
    <property type="match status" value="1"/>
</dbReference>
<comment type="caution">
    <text evidence="1">The sequence shown here is derived from an EMBL/GenBank/DDBJ whole genome shotgun (WGS) entry which is preliminary data.</text>
</comment>
<evidence type="ECO:0000313" key="1">
    <source>
        <dbReference type="EMBL" id="KUG26541.1"/>
    </source>
</evidence>
<evidence type="ECO:0008006" key="2">
    <source>
        <dbReference type="Google" id="ProtNLM"/>
    </source>
</evidence>
<dbReference type="PANTHER" id="PTHR30348:SF4">
    <property type="entry name" value="DUF72 DOMAIN-CONTAINING PROTEIN"/>
    <property type="match status" value="1"/>
</dbReference>
<sequence length="290" mass="34515">MSKLRIGTCSWKYDSWKGLVYPDVPNINYLKEYSEKYNTVEIDQWFWSLYGERKISLPKFHDVESYSQSVPNDFMFTIKIPNCITLTHYYKKSKNEPLKKNPFFLSEELTTEFLKTLEPMKSNLGPLMFQFEYLNRDKMPSQQDFQIQFGNYAEKLDENYLWGVEIRNPNYINKPYFEFLNEFKLIPVFLQGYFMPSIFEIIEKHIELLPSTIVIRLHGSDRKGIEEKSSGNWDEIIEPKDEEIYKLTGLIQKLQSKEIDIYINVNNHYEGSAPLTIERINKTLNQKRGE</sequence>
<organism evidence="1">
    <name type="scientific">hydrocarbon metagenome</name>
    <dbReference type="NCBI Taxonomy" id="938273"/>
    <lineage>
        <taxon>unclassified sequences</taxon>
        <taxon>metagenomes</taxon>
        <taxon>ecological metagenomes</taxon>
    </lineage>
</organism>
<dbReference type="PANTHER" id="PTHR30348">
    <property type="entry name" value="UNCHARACTERIZED PROTEIN YECE"/>
    <property type="match status" value="1"/>
</dbReference>
<dbReference type="Gene3D" id="3.20.20.410">
    <property type="entry name" value="Protein of unknown function UPF0759"/>
    <property type="match status" value="1"/>
</dbReference>
<protein>
    <recommendedName>
        <fullName evidence="2">DUF72 domain-containing protein</fullName>
    </recommendedName>
</protein>
<dbReference type="AlphaFoldDB" id="A0A0W8G099"/>
<name>A0A0W8G099_9ZZZZ</name>
<gene>
    <name evidence="1" type="ORF">ASZ90_003619</name>
</gene>
<dbReference type="Pfam" id="PF01904">
    <property type="entry name" value="DUF72"/>
    <property type="match status" value="1"/>
</dbReference>
<accession>A0A0W8G099</accession>
<reference evidence="1" key="1">
    <citation type="journal article" date="2015" name="Proc. Natl. Acad. Sci. U.S.A.">
        <title>Networks of energetic and metabolic interactions define dynamics in microbial communities.</title>
        <authorList>
            <person name="Embree M."/>
            <person name="Liu J.K."/>
            <person name="Al-Bassam M.M."/>
            <person name="Zengler K."/>
        </authorList>
    </citation>
    <scope>NUCLEOTIDE SEQUENCE</scope>
</reference>
<dbReference type="EMBL" id="LNQE01000443">
    <property type="protein sequence ID" value="KUG26541.1"/>
    <property type="molecule type" value="Genomic_DNA"/>
</dbReference>
<proteinExistence type="predicted"/>